<dbReference type="SUPFAM" id="SSF56281">
    <property type="entry name" value="Metallo-hydrolase/oxidoreductase"/>
    <property type="match status" value="1"/>
</dbReference>
<sequence>MKLSKEETVYQLTFLPGFFPVNCFVIEEQTELTLIDTGIPSSYKGILHVIEKLDKPLTNILLTHSHVDHVGALDELKSKFPHVPVSISTRESRLLKGDKTLDRNESQIPIKGGVPKSLKTTQADCLLEEGDRIGSLQVIATPGHTPGSISFFDTRNQAIIVGDAMQTRGGTAVSGQIVPLFPFPAFGTWDKELSIESVKKIEKLKPSLLAVGHGEMIKKPELLIQKAIQKAEKNVATATK</sequence>
<dbReference type="SMART" id="SM00849">
    <property type="entry name" value="Lactamase_B"/>
    <property type="match status" value="1"/>
</dbReference>
<dbReference type="Pfam" id="PF00753">
    <property type="entry name" value="Lactamase_B"/>
    <property type="match status" value="1"/>
</dbReference>
<evidence type="ECO:0000313" key="2">
    <source>
        <dbReference type="EMBL" id="OAS89315.1"/>
    </source>
</evidence>
<comment type="caution">
    <text evidence="2">The sequence shown here is derived from an EMBL/GenBank/DDBJ whole genome shotgun (WGS) entry which is preliminary data.</text>
</comment>
<feature type="domain" description="Metallo-beta-lactamase" evidence="1">
    <location>
        <begin position="20"/>
        <end position="213"/>
    </location>
</feature>
<dbReference type="RefSeq" id="WP_066324902.1">
    <property type="nucleotide sequence ID" value="NZ_LWSG01000001.1"/>
</dbReference>
<reference evidence="3" key="1">
    <citation type="submission" date="2016-04" db="EMBL/GenBank/DDBJ databases">
        <authorList>
            <person name="Lyu Z."/>
            <person name="Lyu W."/>
        </authorList>
    </citation>
    <scope>NUCLEOTIDE SEQUENCE [LARGE SCALE GENOMIC DNA]</scope>
    <source>
        <strain evidence="3">C44</strain>
    </source>
</reference>
<dbReference type="InterPro" id="IPR050855">
    <property type="entry name" value="NDM-1-like"/>
</dbReference>
<dbReference type="InterPro" id="IPR001279">
    <property type="entry name" value="Metallo-B-lactamas"/>
</dbReference>
<evidence type="ECO:0000313" key="3">
    <source>
        <dbReference type="Proteomes" id="UP000078534"/>
    </source>
</evidence>
<dbReference type="CDD" id="cd07721">
    <property type="entry name" value="yflN-like_MBL-fold"/>
    <property type="match status" value="1"/>
</dbReference>
<dbReference type="OrthoDB" id="9802248at2"/>
<protein>
    <recommendedName>
        <fullName evidence="1">Metallo-beta-lactamase domain-containing protein</fullName>
    </recommendedName>
</protein>
<name>A0A179T5N4_9BACI</name>
<dbReference type="AlphaFoldDB" id="A0A179T5N4"/>
<dbReference type="EMBL" id="LWSG01000001">
    <property type="protein sequence ID" value="OAS89315.1"/>
    <property type="molecule type" value="Genomic_DNA"/>
</dbReference>
<dbReference type="InterPro" id="IPR036866">
    <property type="entry name" value="RibonucZ/Hydroxyglut_hydro"/>
</dbReference>
<dbReference type="STRING" id="152268.A6K24_01830"/>
<evidence type="ECO:0000259" key="1">
    <source>
        <dbReference type="SMART" id="SM00849"/>
    </source>
</evidence>
<dbReference type="PANTHER" id="PTHR42951">
    <property type="entry name" value="METALLO-BETA-LACTAMASE DOMAIN-CONTAINING"/>
    <property type="match status" value="1"/>
</dbReference>
<keyword evidence="3" id="KW-1185">Reference proteome</keyword>
<dbReference type="PANTHER" id="PTHR42951:SF9">
    <property type="entry name" value="METAL-DEPENDENT HYDROLASE"/>
    <property type="match status" value="1"/>
</dbReference>
<organism evidence="2 3">
    <name type="scientific">Metabacillus litoralis</name>
    <dbReference type="NCBI Taxonomy" id="152268"/>
    <lineage>
        <taxon>Bacteria</taxon>
        <taxon>Bacillati</taxon>
        <taxon>Bacillota</taxon>
        <taxon>Bacilli</taxon>
        <taxon>Bacillales</taxon>
        <taxon>Bacillaceae</taxon>
        <taxon>Metabacillus</taxon>
    </lineage>
</organism>
<dbReference type="Proteomes" id="UP000078534">
    <property type="component" value="Unassembled WGS sequence"/>
</dbReference>
<proteinExistence type="predicted"/>
<gene>
    <name evidence="2" type="ORF">A6K24_01830</name>
</gene>
<accession>A0A179T5N4</accession>
<dbReference type="Gene3D" id="3.60.15.10">
    <property type="entry name" value="Ribonuclease Z/Hydroxyacylglutathione hydrolase-like"/>
    <property type="match status" value="1"/>
</dbReference>